<dbReference type="PROSITE" id="PS50045">
    <property type="entry name" value="SIGMA54_INTERACT_4"/>
    <property type="match status" value="1"/>
</dbReference>
<name>A0A8E4FBA0_9GAMM</name>
<protein>
    <submittedName>
        <fullName evidence="4">Sigma 54-interacting transcriptional regulator</fullName>
    </submittedName>
</protein>
<dbReference type="SUPFAM" id="SSF52540">
    <property type="entry name" value="P-loop containing nucleoside triphosphate hydrolases"/>
    <property type="match status" value="1"/>
</dbReference>
<dbReference type="AlphaFoldDB" id="A0A8E4FBA0"/>
<dbReference type="EMBL" id="JABERH010000013">
    <property type="protein sequence ID" value="NNH37991.1"/>
    <property type="molecule type" value="Genomic_DNA"/>
</dbReference>
<dbReference type="PANTHER" id="PTHR32071">
    <property type="entry name" value="TRANSCRIPTIONAL REGULATORY PROTEIN"/>
    <property type="match status" value="1"/>
</dbReference>
<dbReference type="GO" id="GO:0005524">
    <property type="term" value="F:ATP binding"/>
    <property type="evidence" value="ECO:0007669"/>
    <property type="project" value="UniProtKB-KW"/>
</dbReference>
<evidence type="ECO:0000259" key="3">
    <source>
        <dbReference type="PROSITE" id="PS50045"/>
    </source>
</evidence>
<dbReference type="PROSITE" id="PS00676">
    <property type="entry name" value="SIGMA54_INTERACT_2"/>
    <property type="match status" value="1"/>
</dbReference>
<accession>A0A8E4FBA0</accession>
<feature type="domain" description="Sigma-54 factor interaction" evidence="3">
    <location>
        <begin position="176"/>
        <end position="408"/>
    </location>
</feature>
<dbReference type="Pfam" id="PF00158">
    <property type="entry name" value="Sigma54_activat"/>
    <property type="match status" value="1"/>
</dbReference>
<dbReference type="InterPro" id="IPR002078">
    <property type="entry name" value="Sigma_54_int"/>
</dbReference>
<keyword evidence="1" id="KW-0547">Nucleotide-binding</keyword>
<dbReference type="GO" id="GO:0006355">
    <property type="term" value="P:regulation of DNA-templated transcription"/>
    <property type="evidence" value="ECO:0007669"/>
    <property type="project" value="InterPro"/>
</dbReference>
<dbReference type="SMART" id="SM00382">
    <property type="entry name" value="AAA"/>
    <property type="match status" value="1"/>
</dbReference>
<evidence type="ECO:0000256" key="2">
    <source>
        <dbReference type="ARBA" id="ARBA00022840"/>
    </source>
</evidence>
<dbReference type="InterPro" id="IPR027417">
    <property type="entry name" value="P-loop_NTPase"/>
</dbReference>
<dbReference type="PROSITE" id="PS00675">
    <property type="entry name" value="SIGMA54_INTERACT_1"/>
    <property type="match status" value="1"/>
</dbReference>
<keyword evidence="2" id="KW-0067">ATP-binding</keyword>
<comment type="caution">
    <text evidence="4">The sequence shown here is derived from an EMBL/GenBank/DDBJ whole genome shotgun (WGS) entry which is preliminary data.</text>
</comment>
<dbReference type="Pfam" id="PF25601">
    <property type="entry name" value="AAA_lid_14"/>
    <property type="match status" value="1"/>
</dbReference>
<gene>
    <name evidence="4" type="ORF">HLH11_04845</name>
</gene>
<dbReference type="FunFam" id="3.40.50.300:FF:000006">
    <property type="entry name" value="DNA-binding transcriptional regulator NtrC"/>
    <property type="match status" value="1"/>
</dbReference>
<organism evidence="4 5">
    <name type="scientific">Acinetobacter terrae</name>
    <dbReference type="NCBI Taxonomy" id="2731247"/>
    <lineage>
        <taxon>Bacteria</taxon>
        <taxon>Pseudomonadati</taxon>
        <taxon>Pseudomonadota</taxon>
        <taxon>Gammaproteobacteria</taxon>
        <taxon>Moraxellales</taxon>
        <taxon>Moraxellaceae</taxon>
        <taxon>Acinetobacter</taxon>
        <taxon>Acinetobacter Taxon 24</taxon>
    </lineage>
</organism>
<dbReference type="Proteomes" id="UP000532147">
    <property type="component" value="Unassembled WGS sequence"/>
</dbReference>
<dbReference type="Gene3D" id="3.40.50.300">
    <property type="entry name" value="P-loop containing nucleotide triphosphate hydrolases"/>
    <property type="match status" value="1"/>
</dbReference>
<dbReference type="RefSeq" id="WP_171534035.1">
    <property type="nucleotide sequence ID" value="NZ_JABERH010000013.1"/>
</dbReference>
<evidence type="ECO:0000313" key="5">
    <source>
        <dbReference type="Proteomes" id="UP000532147"/>
    </source>
</evidence>
<dbReference type="InterPro" id="IPR025943">
    <property type="entry name" value="Sigma_54_int_dom_ATP-bd_2"/>
</dbReference>
<dbReference type="Gene3D" id="1.10.8.60">
    <property type="match status" value="1"/>
</dbReference>
<proteinExistence type="predicted"/>
<reference evidence="4 5" key="1">
    <citation type="submission" date="2020-04" db="EMBL/GenBank/DDBJ databases">
        <title>Acinetobacter Taxon 24.</title>
        <authorList>
            <person name="Nemec A."/>
            <person name="Radolfova-Krizova L."/>
            <person name="Higgins P.G."/>
            <person name="Spanelova P."/>
        </authorList>
    </citation>
    <scope>NUCLEOTIDE SEQUENCE [LARGE SCALE GENOMIC DNA]</scope>
    <source>
        <strain evidence="4 5">ANC 4280</strain>
    </source>
</reference>
<dbReference type="InterPro" id="IPR058031">
    <property type="entry name" value="AAA_lid_NorR"/>
</dbReference>
<evidence type="ECO:0000256" key="1">
    <source>
        <dbReference type="ARBA" id="ARBA00022741"/>
    </source>
</evidence>
<sequence length="490" mass="55734">MKKVFISWIGNNDLKGMESQYKSGAILSILTKHVETFDEVVVLANLNKEITKERVVKYFDFLKNTYSANKCKFVLENHHNDNPTDYAFIYMKANDILQKYSDITQYRINLNITSGTPAMIATWIFLGTAIYDAELYQSSLQRGVEKVKLPYQLSILQRKNSIIEEIFYKDQNFNHIQTNSQSMQEAVRIAQLVAKRDVSVLIHGETGTGKEILAKAIHSASQRYNHNFIAINCGAIAETLIEAQLFGSKKGAFTGAENQQGFFQAAHKGTLFLDEIGELSLGAQVKLLRVLQEGVITPLGETREIKVDVRIVSATHRDLLQMVNEGTFREDLFYRLAIGVIQLPNLAERKEDIPELVNVLLEKINQKFIQDKDFKGKKMSCIALDFIVNRYWKGNIRELENTLLRAAIWNPSISILDVDHIEHAVIRQKSSVIDFNLSKNLDEAIDLKQMINKIKHHYIELALATTKNKKQAAELLGLGNTQTLDNWLKS</sequence>
<dbReference type="InterPro" id="IPR025662">
    <property type="entry name" value="Sigma_54_int_dom_ATP-bd_1"/>
</dbReference>
<dbReference type="InterPro" id="IPR003593">
    <property type="entry name" value="AAA+_ATPase"/>
</dbReference>
<evidence type="ECO:0000313" key="4">
    <source>
        <dbReference type="EMBL" id="NNH37991.1"/>
    </source>
</evidence>
<dbReference type="CDD" id="cd00009">
    <property type="entry name" value="AAA"/>
    <property type="match status" value="1"/>
</dbReference>